<reference evidence="1" key="2">
    <citation type="submission" date="2020-09" db="EMBL/GenBank/DDBJ databases">
        <title>Reference genome assembly for Australian Ascochyta lentis isolate Al4.</title>
        <authorList>
            <person name="Lee R.C."/>
            <person name="Farfan-Caceres L.M."/>
            <person name="Debler J.W."/>
            <person name="Williams A.H."/>
            <person name="Henares B.M."/>
        </authorList>
    </citation>
    <scope>NUCLEOTIDE SEQUENCE</scope>
    <source>
        <strain evidence="1">Al4</strain>
    </source>
</reference>
<gene>
    <name evidence="1" type="ORF">EKO04_011211</name>
</gene>
<accession>A0A8H7MBH3</accession>
<evidence type="ECO:0000313" key="2">
    <source>
        <dbReference type="Proteomes" id="UP000651452"/>
    </source>
</evidence>
<protein>
    <submittedName>
        <fullName evidence="1">Uncharacterized protein</fullName>
    </submittedName>
</protein>
<keyword evidence="2" id="KW-1185">Reference proteome</keyword>
<dbReference type="InterPro" id="IPR036770">
    <property type="entry name" value="Ankyrin_rpt-contain_sf"/>
</dbReference>
<dbReference type="SUPFAM" id="SSF48403">
    <property type="entry name" value="Ankyrin repeat"/>
    <property type="match status" value="1"/>
</dbReference>
<name>A0A8H7MBH3_9PLEO</name>
<dbReference type="EMBL" id="RZGK01000022">
    <property type="protein sequence ID" value="KAF9690996.1"/>
    <property type="molecule type" value="Genomic_DNA"/>
</dbReference>
<organism evidence="1 2">
    <name type="scientific">Ascochyta lentis</name>
    <dbReference type="NCBI Taxonomy" id="205686"/>
    <lineage>
        <taxon>Eukaryota</taxon>
        <taxon>Fungi</taxon>
        <taxon>Dikarya</taxon>
        <taxon>Ascomycota</taxon>
        <taxon>Pezizomycotina</taxon>
        <taxon>Dothideomycetes</taxon>
        <taxon>Pleosporomycetidae</taxon>
        <taxon>Pleosporales</taxon>
        <taxon>Pleosporineae</taxon>
        <taxon>Didymellaceae</taxon>
        <taxon>Ascochyta</taxon>
    </lineage>
</organism>
<dbReference type="AlphaFoldDB" id="A0A8H7MBH3"/>
<comment type="caution">
    <text evidence="1">The sequence shown here is derived from an EMBL/GenBank/DDBJ whole genome shotgun (WGS) entry which is preliminary data.</text>
</comment>
<dbReference type="OrthoDB" id="366390at2759"/>
<sequence>MLLLDLPPEVFQKIVAFHVSDAGIRKAAKTREVSKTFRDYINEEMFARQPASMFASKVPKKILKKNVALFLEYRSKSLYGAPELLPYLINRTVDHIMEVANQKSNGTRSHLVRIIITVMATYCDDVHNLAIAPTQLKTKNHLADAVDVTSLTIAILSKDKILVSRLLKRKVNPWGRTYLFGHLLRVAAEQNDVQSIRRLAKTLSENASGLTKKHQSAVIGEAINAAAQRGHWSVAALLLEWHESNICLYFRKPCEGLIKLAAAAADGVALLRAVSYHYLYQYKQSLLLGLLENSTPKAVLRHCIEDKGVMDWLHVRRSGSDKARSLLDLAVRENNLPLVKAIVRVQAQNPNASLYSTMSAAFRKAVLRNNEAMVRFFLEQGVDPEAPISPDIARTSVRKPTSTCELARPGSKVYFMVRAAIAIKMTTFPGNYRPPQYYVWSKVEQKEVLVPYTFHAPNL</sequence>
<dbReference type="Gene3D" id="1.25.40.20">
    <property type="entry name" value="Ankyrin repeat-containing domain"/>
    <property type="match status" value="1"/>
</dbReference>
<proteinExistence type="predicted"/>
<dbReference type="Proteomes" id="UP000651452">
    <property type="component" value="Unassembled WGS sequence"/>
</dbReference>
<reference evidence="1" key="1">
    <citation type="submission" date="2018-12" db="EMBL/GenBank/DDBJ databases">
        <authorList>
            <person name="Syme R.A."/>
            <person name="Farfan-Caceres L."/>
            <person name="Lichtenzveig J."/>
        </authorList>
    </citation>
    <scope>NUCLEOTIDE SEQUENCE</scope>
    <source>
        <strain evidence="1">Al4</strain>
    </source>
</reference>
<evidence type="ECO:0000313" key="1">
    <source>
        <dbReference type="EMBL" id="KAF9690996.1"/>
    </source>
</evidence>